<organism evidence="1 2">
    <name type="scientific">Thelephora terrestris</name>
    <dbReference type="NCBI Taxonomy" id="56493"/>
    <lineage>
        <taxon>Eukaryota</taxon>
        <taxon>Fungi</taxon>
        <taxon>Dikarya</taxon>
        <taxon>Basidiomycota</taxon>
        <taxon>Agaricomycotina</taxon>
        <taxon>Agaricomycetes</taxon>
        <taxon>Thelephorales</taxon>
        <taxon>Thelephoraceae</taxon>
        <taxon>Thelephora</taxon>
    </lineage>
</organism>
<name>A0A9P6LB06_9AGAM</name>
<dbReference type="EMBL" id="WIUZ02000002">
    <property type="protein sequence ID" value="KAF9790743.1"/>
    <property type="molecule type" value="Genomic_DNA"/>
</dbReference>
<dbReference type="OrthoDB" id="3269001at2759"/>
<reference evidence="1" key="1">
    <citation type="journal article" date="2020" name="Nat. Commun.">
        <title>Large-scale genome sequencing of mycorrhizal fungi provides insights into the early evolution of symbiotic traits.</title>
        <authorList>
            <person name="Miyauchi S."/>
            <person name="Kiss E."/>
            <person name="Kuo A."/>
            <person name="Drula E."/>
            <person name="Kohler A."/>
            <person name="Sanchez-Garcia M."/>
            <person name="Morin E."/>
            <person name="Andreopoulos B."/>
            <person name="Barry K.W."/>
            <person name="Bonito G."/>
            <person name="Buee M."/>
            <person name="Carver A."/>
            <person name="Chen C."/>
            <person name="Cichocki N."/>
            <person name="Clum A."/>
            <person name="Culley D."/>
            <person name="Crous P.W."/>
            <person name="Fauchery L."/>
            <person name="Girlanda M."/>
            <person name="Hayes R.D."/>
            <person name="Keri Z."/>
            <person name="LaButti K."/>
            <person name="Lipzen A."/>
            <person name="Lombard V."/>
            <person name="Magnuson J."/>
            <person name="Maillard F."/>
            <person name="Murat C."/>
            <person name="Nolan M."/>
            <person name="Ohm R.A."/>
            <person name="Pangilinan J."/>
            <person name="Pereira M.F."/>
            <person name="Perotto S."/>
            <person name="Peter M."/>
            <person name="Pfister S."/>
            <person name="Riley R."/>
            <person name="Sitrit Y."/>
            <person name="Stielow J.B."/>
            <person name="Szollosi G."/>
            <person name="Zifcakova L."/>
            <person name="Stursova M."/>
            <person name="Spatafora J.W."/>
            <person name="Tedersoo L."/>
            <person name="Vaario L.M."/>
            <person name="Yamada A."/>
            <person name="Yan M."/>
            <person name="Wang P."/>
            <person name="Xu J."/>
            <person name="Bruns T."/>
            <person name="Baldrian P."/>
            <person name="Vilgalys R."/>
            <person name="Dunand C."/>
            <person name="Henrissat B."/>
            <person name="Grigoriev I.V."/>
            <person name="Hibbett D."/>
            <person name="Nagy L.G."/>
            <person name="Martin F.M."/>
        </authorList>
    </citation>
    <scope>NUCLEOTIDE SEQUENCE</scope>
    <source>
        <strain evidence="1">UH-Tt-Lm1</strain>
    </source>
</reference>
<evidence type="ECO:0000313" key="2">
    <source>
        <dbReference type="Proteomes" id="UP000736335"/>
    </source>
</evidence>
<proteinExistence type="predicted"/>
<keyword evidence="2" id="KW-1185">Reference proteome</keyword>
<comment type="caution">
    <text evidence="1">The sequence shown here is derived from an EMBL/GenBank/DDBJ whole genome shotgun (WGS) entry which is preliminary data.</text>
</comment>
<reference evidence="1" key="2">
    <citation type="submission" date="2020-11" db="EMBL/GenBank/DDBJ databases">
        <authorList>
            <consortium name="DOE Joint Genome Institute"/>
            <person name="Kuo A."/>
            <person name="Miyauchi S."/>
            <person name="Kiss E."/>
            <person name="Drula E."/>
            <person name="Kohler A."/>
            <person name="Sanchez-Garcia M."/>
            <person name="Andreopoulos B."/>
            <person name="Barry K.W."/>
            <person name="Bonito G."/>
            <person name="Buee M."/>
            <person name="Carver A."/>
            <person name="Chen C."/>
            <person name="Cichocki N."/>
            <person name="Clum A."/>
            <person name="Culley D."/>
            <person name="Crous P.W."/>
            <person name="Fauchery L."/>
            <person name="Girlanda M."/>
            <person name="Hayes R."/>
            <person name="Keri Z."/>
            <person name="Labutti K."/>
            <person name="Lipzen A."/>
            <person name="Lombard V."/>
            <person name="Magnuson J."/>
            <person name="Maillard F."/>
            <person name="Morin E."/>
            <person name="Murat C."/>
            <person name="Nolan M."/>
            <person name="Ohm R."/>
            <person name="Pangilinan J."/>
            <person name="Pereira M."/>
            <person name="Perotto S."/>
            <person name="Peter M."/>
            <person name="Riley R."/>
            <person name="Sitrit Y."/>
            <person name="Stielow B."/>
            <person name="Szollosi G."/>
            <person name="Zifcakova L."/>
            <person name="Stursova M."/>
            <person name="Spatafora J.W."/>
            <person name="Tedersoo L."/>
            <person name="Vaario L.-M."/>
            <person name="Yamada A."/>
            <person name="Yan M."/>
            <person name="Wang P."/>
            <person name="Xu J."/>
            <person name="Bruns T."/>
            <person name="Baldrian P."/>
            <person name="Vilgalys R."/>
            <person name="Henrissat B."/>
            <person name="Grigoriev I.V."/>
            <person name="Hibbett D."/>
            <person name="Nagy L.G."/>
            <person name="Martin F.M."/>
        </authorList>
    </citation>
    <scope>NUCLEOTIDE SEQUENCE</scope>
    <source>
        <strain evidence="1">UH-Tt-Lm1</strain>
    </source>
</reference>
<gene>
    <name evidence="1" type="ORF">BJ322DRAFT_1104391</name>
</gene>
<accession>A0A9P6LB06</accession>
<sequence>MKTNARPGKFLNRELSKSQLTSLRLVGQMEKTFLLTACRNANLQVLLKDEAVADTVGGLLNAFASFTGENRRGSRLSDLRNPGQRLKLVGNPRVIHLDERTHSALSSSVTSAENAPAQWVDFFASHRQKIKAYKKIIIHGVTFQTRHAAARDSYITFENGAEIWSGFIDQILLPEGSADIHSVLLSIETFSPLSLEDQQNDPYRLWGFAGGELFYDLFLETPLIIAPTQILGHIAKTSVGKVFGIERSCVHTLPLDQFMSDIEEAAQNDGVE</sequence>
<dbReference type="AlphaFoldDB" id="A0A9P6LB06"/>
<dbReference type="Proteomes" id="UP000736335">
    <property type="component" value="Unassembled WGS sequence"/>
</dbReference>
<protein>
    <submittedName>
        <fullName evidence="1">Uncharacterized protein</fullName>
    </submittedName>
</protein>
<evidence type="ECO:0000313" key="1">
    <source>
        <dbReference type="EMBL" id="KAF9790743.1"/>
    </source>
</evidence>